<proteinExistence type="predicted"/>
<name>A0A395XCN9_9BIFI</name>
<dbReference type="RefSeq" id="WP_118239770.1">
    <property type="nucleotide sequence ID" value="NZ_QRZV01000009.1"/>
</dbReference>
<dbReference type="AlphaFoldDB" id="A0A395XCN9"/>
<accession>A0A395XCN9</accession>
<reference evidence="1 2" key="1">
    <citation type="submission" date="2018-08" db="EMBL/GenBank/DDBJ databases">
        <title>A genome reference for cultivated species of the human gut microbiota.</title>
        <authorList>
            <person name="Zou Y."/>
            <person name="Xue W."/>
            <person name="Luo G."/>
        </authorList>
    </citation>
    <scope>NUCLEOTIDE SEQUENCE [LARGE SCALE GENOMIC DNA]</scope>
    <source>
        <strain evidence="1 2">AF13-3LB</strain>
    </source>
</reference>
<evidence type="ECO:0000313" key="2">
    <source>
        <dbReference type="Proteomes" id="UP000265970"/>
    </source>
</evidence>
<dbReference type="EMBL" id="QRZV01000009">
    <property type="protein sequence ID" value="RGW07006.1"/>
    <property type="molecule type" value="Genomic_DNA"/>
</dbReference>
<comment type="caution">
    <text evidence="1">The sequence shown here is derived from an EMBL/GenBank/DDBJ whole genome shotgun (WGS) entry which is preliminary data.</text>
</comment>
<organism evidence="1 2">
    <name type="scientific">Bifidobacterium pseudolongum</name>
    <dbReference type="NCBI Taxonomy" id="1694"/>
    <lineage>
        <taxon>Bacteria</taxon>
        <taxon>Bacillati</taxon>
        <taxon>Actinomycetota</taxon>
        <taxon>Actinomycetes</taxon>
        <taxon>Bifidobacteriales</taxon>
        <taxon>Bifidobacteriaceae</taxon>
        <taxon>Bifidobacterium</taxon>
    </lineage>
</organism>
<sequence length="102" mass="11089">MALTINAMKIAEQYLTEALKQLHAEHALRTMHVDIAISDTDSSRTVGRVNLRRRGEQGTLTMSTQLDECTQGELLLLAGSALALYGQATDALAATDDDTEEK</sequence>
<gene>
    <name evidence="1" type="ORF">DWV92_09315</name>
</gene>
<dbReference type="Proteomes" id="UP000265970">
    <property type="component" value="Unassembled WGS sequence"/>
</dbReference>
<evidence type="ECO:0000313" key="1">
    <source>
        <dbReference type="EMBL" id="RGW07006.1"/>
    </source>
</evidence>
<protein>
    <submittedName>
        <fullName evidence="1">Uncharacterized protein</fullName>
    </submittedName>
</protein>